<feature type="compositionally biased region" description="Basic and acidic residues" evidence="1">
    <location>
        <begin position="39"/>
        <end position="74"/>
    </location>
</feature>
<dbReference type="PaxDb" id="39947-A0A0N7KGS2"/>
<evidence type="ECO:0000313" key="2">
    <source>
        <dbReference type="EMBL" id="BAS82809.1"/>
    </source>
</evidence>
<dbReference type="EMBL" id="AP014959">
    <property type="protein sequence ID" value="BAS82809.1"/>
    <property type="molecule type" value="Genomic_DNA"/>
</dbReference>
<organism evidence="2 3">
    <name type="scientific">Oryza sativa subsp. japonica</name>
    <name type="common">Rice</name>
    <dbReference type="NCBI Taxonomy" id="39947"/>
    <lineage>
        <taxon>Eukaryota</taxon>
        <taxon>Viridiplantae</taxon>
        <taxon>Streptophyta</taxon>
        <taxon>Embryophyta</taxon>
        <taxon>Tracheophyta</taxon>
        <taxon>Spermatophyta</taxon>
        <taxon>Magnoliopsida</taxon>
        <taxon>Liliopsida</taxon>
        <taxon>Poales</taxon>
        <taxon>Poaceae</taxon>
        <taxon>BOP clade</taxon>
        <taxon>Oryzoideae</taxon>
        <taxon>Oryzeae</taxon>
        <taxon>Oryzinae</taxon>
        <taxon>Oryza</taxon>
        <taxon>Oryza sativa</taxon>
    </lineage>
</organism>
<name>A0A0N7KGS2_ORYSJ</name>
<protein>
    <submittedName>
        <fullName evidence="2">Os03g0200100 protein</fullName>
    </submittedName>
</protein>
<sequence>VVRVGAGDDEHVEQLVAVAGEVELPRHPPLRHPGGVHHHAGEVERPHDHLVARGEHRLRARPEHEHLVHDWNES</sequence>
<reference evidence="2 3" key="2">
    <citation type="journal article" date="2013" name="Plant Cell Physiol.">
        <title>Rice Annotation Project Database (RAP-DB): an integrative and interactive database for rice genomics.</title>
        <authorList>
            <person name="Sakai H."/>
            <person name="Lee S.S."/>
            <person name="Tanaka T."/>
            <person name="Numa H."/>
            <person name="Kim J."/>
            <person name="Kawahara Y."/>
            <person name="Wakimoto H."/>
            <person name="Yang C.C."/>
            <person name="Iwamoto M."/>
            <person name="Abe T."/>
            <person name="Yamada Y."/>
            <person name="Muto A."/>
            <person name="Inokuchi H."/>
            <person name="Ikemura T."/>
            <person name="Matsumoto T."/>
            <person name="Sasaki T."/>
            <person name="Itoh T."/>
        </authorList>
    </citation>
    <scope>NUCLEOTIDE SEQUENCE [LARGE SCALE GENOMIC DNA]</scope>
    <source>
        <strain evidence="3">cv. Nipponbare</strain>
    </source>
</reference>
<dbReference type="Proteomes" id="UP000059680">
    <property type="component" value="Chromosome 3"/>
</dbReference>
<dbReference type="InParanoid" id="A0A0N7KGS2"/>
<accession>A0A0N7KGS2</accession>
<feature type="region of interest" description="Disordered" evidence="1">
    <location>
        <begin position="23"/>
        <end position="74"/>
    </location>
</feature>
<evidence type="ECO:0000313" key="3">
    <source>
        <dbReference type="Proteomes" id="UP000059680"/>
    </source>
</evidence>
<evidence type="ECO:0000256" key="1">
    <source>
        <dbReference type="SAM" id="MobiDB-lite"/>
    </source>
</evidence>
<dbReference type="Gramene" id="Os03t0200100-00">
    <property type="protein sequence ID" value="Os03t0200100-00"/>
    <property type="gene ID" value="Os03g0200100"/>
</dbReference>
<feature type="compositionally biased region" description="Basic residues" evidence="1">
    <location>
        <begin position="28"/>
        <end position="38"/>
    </location>
</feature>
<dbReference type="AlphaFoldDB" id="A0A0N7KGS2"/>
<gene>
    <name evidence="2" type="ordered locus">Os03g0200100</name>
    <name evidence="2" type="ORF">OSNPB_030200100</name>
</gene>
<feature type="non-terminal residue" evidence="2">
    <location>
        <position position="1"/>
    </location>
</feature>
<keyword evidence="3" id="KW-1185">Reference proteome</keyword>
<reference evidence="3" key="1">
    <citation type="journal article" date="2005" name="Nature">
        <title>The map-based sequence of the rice genome.</title>
        <authorList>
            <consortium name="International rice genome sequencing project (IRGSP)"/>
            <person name="Matsumoto T."/>
            <person name="Wu J."/>
            <person name="Kanamori H."/>
            <person name="Katayose Y."/>
            <person name="Fujisawa M."/>
            <person name="Namiki N."/>
            <person name="Mizuno H."/>
            <person name="Yamamoto K."/>
            <person name="Antonio B.A."/>
            <person name="Baba T."/>
            <person name="Sakata K."/>
            <person name="Nagamura Y."/>
            <person name="Aoki H."/>
            <person name="Arikawa K."/>
            <person name="Arita K."/>
            <person name="Bito T."/>
            <person name="Chiden Y."/>
            <person name="Fujitsuka N."/>
            <person name="Fukunaka R."/>
            <person name="Hamada M."/>
            <person name="Harada C."/>
            <person name="Hayashi A."/>
            <person name="Hijishita S."/>
            <person name="Honda M."/>
            <person name="Hosokawa S."/>
            <person name="Ichikawa Y."/>
            <person name="Idonuma A."/>
            <person name="Iijima M."/>
            <person name="Ikeda M."/>
            <person name="Ikeno M."/>
            <person name="Ito K."/>
            <person name="Ito S."/>
            <person name="Ito T."/>
            <person name="Ito Y."/>
            <person name="Ito Y."/>
            <person name="Iwabuchi A."/>
            <person name="Kamiya K."/>
            <person name="Karasawa W."/>
            <person name="Kurita K."/>
            <person name="Katagiri S."/>
            <person name="Kikuta A."/>
            <person name="Kobayashi H."/>
            <person name="Kobayashi N."/>
            <person name="Machita K."/>
            <person name="Maehara T."/>
            <person name="Masukawa M."/>
            <person name="Mizubayashi T."/>
            <person name="Mukai Y."/>
            <person name="Nagasaki H."/>
            <person name="Nagata Y."/>
            <person name="Naito S."/>
            <person name="Nakashima M."/>
            <person name="Nakama Y."/>
            <person name="Nakamichi Y."/>
            <person name="Nakamura M."/>
            <person name="Meguro A."/>
            <person name="Negishi M."/>
            <person name="Ohta I."/>
            <person name="Ohta T."/>
            <person name="Okamoto M."/>
            <person name="Ono N."/>
            <person name="Saji S."/>
            <person name="Sakaguchi M."/>
            <person name="Sakai K."/>
            <person name="Shibata M."/>
            <person name="Shimokawa T."/>
            <person name="Song J."/>
            <person name="Takazaki Y."/>
            <person name="Terasawa K."/>
            <person name="Tsugane M."/>
            <person name="Tsuji K."/>
            <person name="Ueda S."/>
            <person name="Waki K."/>
            <person name="Yamagata H."/>
            <person name="Yamamoto M."/>
            <person name="Yamamoto S."/>
            <person name="Yamane H."/>
            <person name="Yoshiki S."/>
            <person name="Yoshihara R."/>
            <person name="Yukawa K."/>
            <person name="Zhong H."/>
            <person name="Yano M."/>
            <person name="Yuan Q."/>
            <person name="Ouyang S."/>
            <person name="Liu J."/>
            <person name="Jones K.M."/>
            <person name="Gansberger K."/>
            <person name="Moffat K."/>
            <person name="Hill J."/>
            <person name="Bera J."/>
            <person name="Fadrosh D."/>
            <person name="Jin S."/>
            <person name="Johri S."/>
            <person name="Kim M."/>
            <person name="Overton L."/>
            <person name="Reardon M."/>
            <person name="Tsitrin T."/>
            <person name="Vuong H."/>
            <person name="Weaver B."/>
            <person name="Ciecko A."/>
            <person name="Tallon L."/>
            <person name="Jackson J."/>
            <person name="Pai G."/>
            <person name="Aken S.V."/>
            <person name="Utterback T."/>
            <person name="Reidmuller S."/>
            <person name="Feldblyum T."/>
            <person name="Hsiao J."/>
            <person name="Zismann V."/>
            <person name="Iobst S."/>
            <person name="de Vazeille A.R."/>
            <person name="Buell C.R."/>
            <person name="Ying K."/>
            <person name="Li Y."/>
            <person name="Lu T."/>
            <person name="Huang Y."/>
            <person name="Zhao Q."/>
            <person name="Feng Q."/>
            <person name="Zhang L."/>
            <person name="Zhu J."/>
            <person name="Weng Q."/>
            <person name="Mu J."/>
            <person name="Lu Y."/>
            <person name="Fan D."/>
            <person name="Liu Y."/>
            <person name="Guan J."/>
            <person name="Zhang Y."/>
            <person name="Yu S."/>
            <person name="Liu X."/>
            <person name="Zhang Y."/>
            <person name="Hong G."/>
            <person name="Han B."/>
            <person name="Choisne N."/>
            <person name="Demange N."/>
            <person name="Orjeda G."/>
            <person name="Samain S."/>
            <person name="Cattolico L."/>
            <person name="Pelletier E."/>
            <person name="Couloux A."/>
            <person name="Segurens B."/>
            <person name="Wincker P."/>
            <person name="D'Hont A."/>
            <person name="Scarpelli C."/>
            <person name="Weissenbach J."/>
            <person name="Salanoubat M."/>
            <person name="Quetier F."/>
            <person name="Yu Y."/>
            <person name="Kim H.R."/>
            <person name="Rambo T."/>
            <person name="Currie J."/>
            <person name="Collura K."/>
            <person name="Luo M."/>
            <person name="Yang T."/>
            <person name="Ammiraju J.S.S."/>
            <person name="Engler F."/>
            <person name="Soderlund C."/>
            <person name="Wing R.A."/>
            <person name="Palmer L.E."/>
            <person name="de la Bastide M."/>
            <person name="Spiegel L."/>
            <person name="Nascimento L."/>
            <person name="Zutavern T."/>
            <person name="O'Shaughnessy A."/>
            <person name="Dike S."/>
            <person name="Dedhia N."/>
            <person name="Preston R."/>
            <person name="Balija V."/>
            <person name="McCombie W.R."/>
            <person name="Chow T."/>
            <person name="Chen H."/>
            <person name="Chung M."/>
            <person name="Chen C."/>
            <person name="Shaw J."/>
            <person name="Wu H."/>
            <person name="Hsiao K."/>
            <person name="Chao Y."/>
            <person name="Chu M."/>
            <person name="Cheng C."/>
            <person name="Hour A."/>
            <person name="Lee P."/>
            <person name="Lin S."/>
            <person name="Lin Y."/>
            <person name="Liou J."/>
            <person name="Liu S."/>
            <person name="Hsing Y."/>
            <person name="Raghuvanshi S."/>
            <person name="Mohanty A."/>
            <person name="Bharti A.K."/>
            <person name="Gaur A."/>
            <person name="Gupta V."/>
            <person name="Kumar D."/>
            <person name="Ravi V."/>
            <person name="Vij S."/>
            <person name="Kapur A."/>
            <person name="Khurana P."/>
            <person name="Khurana P."/>
            <person name="Khurana J.P."/>
            <person name="Tyagi A.K."/>
            <person name="Gaikwad K."/>
            <person name="Singh A."/>
            <person name="Dalal V."/>
            <person name="Srivastava S."/>
            <person name="Dixit A."/>
            <person name="Pal A.K."/>
            <person name="Ghazi I.A."/>
            <person name="Yadav M."/>
            <person name="Pandit A."/>
            <person name="Bhargava A."/>
            <person name="Sureshbabu K."/>
            <person name="Batra K."/>
            <person name="Sharma T.R."/>
            <person name="Mohapatra T."/>
            <person name="Singh N.K."/>
            <person name="Messing J."/>
            <person name="Nelson A.B."/>
            <person name="Fuks G."/>
            <person name="Kavchok S."/>
            <person name="Keizer G."/>
            <person name="Linton E."/>
            <person name="Llaca V."/>
            <person name="Song R."/>
            <person name="Tanyolac B."/>
            <person name="Young S."/>
            <person name="Ho-Il K."/>
            <person name="Hahn J.H."/>
            <person name="Sangsakoo G."/>
            <person name="Vanavichit A."/>
            <person name="de Mattos Luiz.A.T."/>
            <person name="Zimmer P.D."/>
            <person name="Malone G."/>
            <person name="Dellagostin O."/>
            <person name="de Oliveira A.C."/>
            <person name="Bevan M."/>
            <person name="Bancroft I."/>
            <person name="Minx P."/>
            <person name="Cordum H."/>
            <person name="Wilson R."/>
            <person name="Cheng Z."/>
            <person name="Jin W."/>
            <person name="Jiang J."/>
            <person name="Leong S.A."/>
            <person name="Iwama H."/>
            <person name="Gojobori T."/>
            <person name="Itoh T."/>
            <person name="Niimura Y."/>
            <person name="Fujii Y."/>
            <person name="Habara T."/>
            <person name="Sakai H."/>
            <person name="Sato Y."/>
            <person name="Wilson G."/>
            <person name="Kumar K."/>
            <person name="McCouch S."/>
            <person name="Juretic N."/>
            <person name="Hoen D."/>
            <person name="Wright S."/>
            <person name="Bruskiewich R."/>
            <person name="Bureau T."/>
            <person name="Miyao A."/>
            <person name="Hirochika H."/>
            <person name="Nishikawa T."/>
            <person name="Kadowaki K."/>
            <person name="Sugiura M."/>
            <person name="Burr B."/>
            <person name="Sasaki T."/>
        </authorList>
    </citation>
    <scope>NUCLEOTIDE SEQUENCE [LARGE SCALE GENOMIC DNA]</scope>
    <source>
        <strain evidence="3">cv. Nipponbare</strain>
    </source>
</reference>
<proteinExistence type="predicted"/>
<reference evidence="2 3" key="3">
    <citation type="journal article" date="2013" name="Rice">
        <title>Improvement of the Oryza sativa Nipponbare reference genome using next generation sequence and optical map data.</title>
        <authorList>
            <person name="Kawahara Y."/>
            <person name="de la Bastide M."/>
            <person name="Hamilton J.P."/>
            <person name="Kanamori H."/>
            <person name="McCombie W.R."/>
            <person name="Ouyang S."/>
            <person name="Schwartz D.C."/>
            <person name="Tanaka T."/>
            <person name="Wu J."/>
            <person name="Zhou S."/>
            <person name="Childs K.L."/>
            <person name="Davidson R.M."/>
            <person name="Lin H."/>
            <person name="Quesada-Ocampo L."/>
            <person name="Vaillancourt B."/>
            <person name="Sakai H."/>
            <person name="Lee S.S."/>
            <person name="Kim J."/>
            <person name="Numa H."/>
            <person name="Itoh T."/>
            <person name="Buell C.R."/>
            <person name="Matsumoto T."/>
        </authorList>
    </citation>
    <scope>NUCLEOTIDE SEQUENCE [LARGE SCALE GENOMIC DNA]</scope>
    <source>
        <strain evidence="3">cv. Nipponbare</strain>
    </source>
</reference>